<name>A0A9P7ETW9_9AGAM</name>
<keyword evidence="3" id="KW-1185">Reference proteome</keyword>
<gene>
    <name evidence="2" type="ORF">F5147DRAFT_781071</name>
</gene>
<feature type="signal peptide" evidence="1">
    <location>
        <begin position="1"/>
        <end position="19"/>
    </location>
</feature>
<organism evidence="2 3">
    <name type="scientific">Suillus discolor</name>
    <dbReference type="NCBI Taxonomy" id="1912936"/>
    <lineage>
        <taxon>Eukaryota</taxon>
        <taxon>Fungi</taxon>
        <taxon>Dikarya</taxon>
        <taxon>Basidiomycota</taxon>
        <taxon>Agaricomycotina</taxon>
        <taxon>Agaricomycetes</taxon>
        <taxon>Agaricomycetidae</taxon>
        <taxon>Boletales</taxon>
        <taxon>Suillineae</taxon>
        <taxon>Suillaceae</taxon>
        <taxon>Suillus</taxon>
    </lineage>
</organism>
<feature type="chain" id="PRO_5040427354" evidence="1">
    <location>
        <begin position="20"/>
        <end position="62"/>
    </location>
</feature>
<dbReference type="Proteomes" id="UP000823399">
    <property type="component" value="Unassembled WGS sequence"/>
</dbReference>
<dbReference type="EMBL" id="JABBWM010000124">
    <property type="protein sequence ID" value="KAG2088150.1"/>
    <property type="molecule type" value="Genomic_DNA"/>
</dbReference>
<accession>A0A9P7ETW9</accession>
<evidence type="ECO:0000313" key="3">
    <source>
        <dbReference type="Proteomes" id="UP000823399"/>
    </source>
</evidence>
<dbReference type="RefSeq" id="XP_041285459.1">
    <property type="nucleotide sequence ID" value="XM_041442564.1"/>
</dbReference>
<dbReference type="GeneID" id="64704823"/>
<evidence type="ECO:0000256" key="1">
    <source>
        <dbReference type="SAM" id="SignalP"/>
    </source>
</evidence>
<reference evidence="2" key="1">
    <citation type="journal article" date="2020" name="New Phytol.">
        <title>Comparative genomics reveals dynamic genome evolution in host specialist ectomycorrhizal fungi.</title>
        <authorList>
            <person name="Lofgren L.A."/>
            <person name="Nguyen N.H."/>
            <person name="Vilgalys R."/>
            <person name="Ruytinx J."/>
            <person name="Liao H.L."/>
            <person name="Branco S."/>
            <person name="Kuo A."/>
            <person name="LaButti K."/>
            <person name="Lipzen A."/>
            <person name="Andreopoulos W."/>
            <person name="Pangilinan J."/>
            <person name="Riley R."/>
            <person name="Hundley H."/>
            <person name="Na H."/>
            <person name="Barry K."/>
            <person name="Grigoriev I.V."/>
            <person name="Stajich J.E."/>
            <person name="Kennedy P.G."/>
        </authorList>
    </citation>
    <scope>NUCLEOTIDE SEQUENCE</scope>
    <source>
        <strain evidence="2">FC423</strain>
    </source>
</reference>
<protein>
    <submittedName>
        <fullName evidence="2">Uncharacterized protein</fullName>
    </submittedName>
</protein>
<evidence type="ECO:0000313" key="2">
    <source>
        <dbReference type="EMBL" id="KAG2088150.1"/>
    </source>
</evidence>
<dbReference type="AlphaFoldDB" id="A0A9P7ETW9"/>
<dbReference type="OrthoDB" id="2618541at2759"/>
<comment type="caution">
    <text evidence="2">The sequence shown here is derived from an EMBL/GenBank/DDBJ whole genome shotgun (WGS) entry which is preliminary data.</text>
</comment>
<keyword evidence="1" id="KW-0732">Signal</keyword>
<proteinExistence type="predicted"/>
<sequence length="62" mass="7031">MKLSFVLSGLASIMTLATAAHPMQEAIAKRSYTEQRDLLPNAEKREELDANDFNYFDYCTCP</sequence>